<organism evidence="1 2">
    <name type="scientific">Aspergillus steynii IBT 23096</name>
    <dbReference type="NCBI Taxonomy" id="1392250"/>
    <lineage>
        <taxon>Eukaryota</taxon>
        <taxon>Fungi</taxon>
        <taxon>Dikarya</taxon>
        <taxon>Ascomycota</taxon>
        <taxon>Pezizomycotina</taxon>
        <taxon>Eurotiomycetes</taxon>
        <taxon>Eurotiomycetidae</taxon>
        <taxon>Eurotiales</taxon>
        <taxon>Aspergillaceae</taxon>
        <taxon>Aspergillus</taxon>
        <taxon>Aspergillus subgen. Circumdati</taxon>
    </lineage>
</organism>
<keyword evidence="2" id="KW-1185">Reference proteome</keyword>
<evidence type="ECO:0008006" key="3">
    <source>
        <dbReference type="Google" id="ProtNLM"/>
    </source>
</evidence>
<dbReference type="EMBL" id="MSFO01000005">
    <property type="protein sequence ID" value="PLB48406.1"/>
    <property type="molecule type" value="Genomic_DNA"/>
</dbReference>
<dbReference type="Proteomes" id="UP000234275">
    <property type="component" value="Unassembled WGS sequence"/>
</dbReference>
<gene>
    <name evidence="1" type="ORF">P170DRAFT_438054</name>
</gene>
<protein>
    <recommendedName>
        <fullName evidence="3">Aminoglycoside phosphotransferase domain-containing protein</fullName>
    </recommendedName>
</protein>
<dbReference type="GeneID" id="36557200"/>
<accession>A0A2I2G697</accession>
<proteinExistence type="predicted"/>
<dbReference type="OrthoDB" id="2906425at2759"/>
<dbReference type="AlphaFoldDB" id="A0A2I2G697"/>
<evidence type="ECO:0000313" key="2">
    <source>
        <dbReference type="Proteomes" id="UP000234275"/>
    </source>
</evidence>
<dbReference type="RefSeq" id="XP_024703708.1">
    <property type="nucleotide sequence ID" value="XM_024849501.1"/>
</dbReference>
<sequence>MVDNDGPVRLTPSMIPNFNNFDVKDSSFFRQWRELPSPKEVKAQAEYQHRAGVGPDPRTDYSIPIPYVRPPPVVFEDMGLLIKWGRYVGISEALVLLALGRFLEGHVPVPEVYGWRTDGDEIFIYMEYVGTSHYVGSRFRELHGLFRDTGHVTMAI</sequence>
<reference evidence="1 2" key="1">
    <citation type="submission" date="2016-12" db="EMBL/GenBank/DDBJ databases">
        <title>The genomes of Aspergillus section Nigri reveals drivers in fungal speciation.</title>
        <authorList>
            <consortium name="DOE Joint Genome Institute"/>
            <person name="Vesth T.C."/>
            <person name="Nybo J."/>
            <person name="Theobald S."/>
            <person name="Brandl J."/>
            <person name="Frisvad J.C."/>
            <person name="Nielsen K.F."/>
            <person name="Lyhne E.K."/>
            <person name="Kogle M.E."/>
            <person name="Kuo A."/>
            <person name="Riley R."/>
            <person name="Clum A."/>
            <person name="Nolan M."/>
            <person name="Lipzen A."/>
            <person name="Salamov A."/>
            <person name="Henrissat B."/>
            <person name="Wiebenga A."/>
            <person name="De Vries R.P."/>
            <person name="Grigoriev I.V."/>
            <person name="Mortensen U.H."/>
            <person name="Andersen M.R."/>
            <person name="Baker S.E."/>
        </authorList>
    </citation>
    <scope>NUCLEOTIDE SEQUENCE [LARGE SCALE GENOMIC DNA]</scope>
    <source>
        <strain evidence="1 2">IBT 23096</strain>
    </source>
</reference>
<dbReference type="VEuPathDB" id="FungiDB:P170DRAFT_438054"/>
<evidence type="ECO:0000313" key="1">
    <source>
        <dbReference type="EMBL" id="PLB48406.1"/>
    </source>
</evidence>
<name>A0A2I2G697_9EURO</name>
<comment type="caution">
    <text evidence="1">The sequence shown here is derived from an EMBL/GenBank/DDBJ whole genome shotgun (WGS) entry which is preliminary data.</text>
</comment>